<accession>A0A0C3K4P9</accession>
<dbReference type="AlphaFoldDB" id="A0A0C3K4P9"/>
<evidence type="ECO:0000313" key="1">
    <source>
        <dbReference type="EMBL" id="KIO16348.1"/>
    </source>
</evidence>
<gene>
    <name evidence="1" type="ORF">M407DRAFT_12864</name>
</gene>
<dbReference type="EMBL" id="KN823590">
    <property type="protein sequence ID" value="KIO16348.1"/>
    <property type="molecule type" value="Genomic_DNA"/>
</dbReference>
<reference evidence="2" key="2">
    <citation type="submission" date="2015-01" db="EMBL/GenBank/DDBJ databases">
        <title>Evolutionary Origins and Diversification of the Mycorrhizal Mutualists.</title>
        <authorList>
            <consortium name="DOE Joint Genome Institute"/>
            <consortium name="Mycorrhizal Genomics Consortium"/>
            <person name="Kohler A."/>
            <person name="Kuo A."/>
            <person name="Nagy L.G."/>
            <person name="Floudas D."/>
            <person name="Copeland A."/>
            <person name="Barry K.W."/>
            <person name="Cichocki N."/>
            <person name="Veneault-Fourrey C."/>
            <person name="LaButti K."/>
            <person name="Lindquist E.A."/>
            <person name="Lipzen A."/>
            <person name="Lundell T."/>
            <person name="Morin E."/>
            <person name="Murat C."/>
            <person name="Riley R."/>
            <person name="Ohm R."/>
            <person name="Sun H."/>
            <person name="Tunlid A."/>
            <person name="Henrissat B."/>
            <person name="Grigoriev I.V."/>
            <person name="Hibbett D.S."/>
            <person name="Martin F."/>
        </authorList>
    </citation>
    <scope>NUCLEOTIDE SEQUENCE [LARGE SCALE GENOMIC DNA]</scope>
    <source>
        <strain evidence="2">MUT 4182</strain>
    </source>
</reference>
<feature type="non-terminal residue" evidence="1">
    <location>
        <position position="319"/>
    </location>
</feature>
<keyword evidence="2" id="KW-1185">Reference proteome</keyword>
<evidence type="ECO:0000313" key="2">
    <source>
        <dbReference type="Proteomes" id="UP000054248"/>
    </source>
</evidence>
<dbReference type="HOGENOM" id="CLU_873075_0_0_1"/>
<proteinExistence type="predicted"/>
<name>A0A0C3K4P9_9AGAM</name>
<dbReference type="Proteomes" id="UP000054248">
    <property type="component" value="Unassembled WGS sequence"/>
</dbReference>
<sequence length="319" mass="37027">MLRPVRLQGEALVTAYPFSPISMQTARITHLLPNALTVTPYNPSYAQSKVAKRCRGREIQELLNSSNTKTEDNWISWNNPAPRDRFNVTLHAETDQYRVYDWVAERTSILPVDFSVTARKVADDYLAQRRLDFCTGTLNSEKTFQSARNRILHNYHLPRYYWFLSMPNGPGYQWDVERGSTQDQLVIVDKRRIEDLPEAQRPFRLTYSTLLNNGFDEVIWAQACIMEYNRILLGALLGAPYPLETRYRNVNQAVDPRSGARWSIVQPVVGYWRITDKYLNAVYQLSRADATNPAFRISSWIANEISTCYYKKGDMITEY</sequence>
<reference evidence="1 2" key="1">
    <citation type="submission" date="2014-04" db="EMBL/GenBank/DDBJ databases">
        <authorList>
            <consortium name="DOE Joint Genome Institute"/>
            <person name="Kuo A."/>
            <person name="Girlanda M."/>
            <person name="Perotto S."/>
            <person name="Kohler A."/>
            <person name="Nagy L.G."/>
            <person name="Floudas D."/>
            <person name="Copeland A."/>
            <person name="Barry K.W."/>
            <person name="Cichocki N."/>
            <person name="Veneault-Fourrey C."/>
            <person name="LaButti K."/>
            <person name="Lindquist E.A."/>
            <person name="Lipzen A."/>
            <person name="Lundell T."/>
            <person name="Morin E."/>
            <person name="Murat C."/>
            <person name="Sun H."/>
            <person name="Tunlid A."/>
            <person name="Henrissat B."/>
            <person name="Grigoriev I.V."/>
            <person name="Hibbett D.S."/>
            <person name="Martin F."/>
            <person name="Nordberg H.P."/>
            <person name="Cantor M.N."/>
            <person name="Hua S.X."/>
        </authorList>
    </citation>
    <scope>NUCLEOTIDE SEQUENCE [LARGE SCALE GENOMIC DNA]</scope>
    <source>
        <strain evidence="1 2">MUT 4182</strain>
    </source>
</reference>
<organism evidence="1 2">
    <name type="scientific">Tulasnella calospora MUT 4182</name>
    <dbReference type="NCBI Taxonomy" id="1051891"/>
    <lineage>
        <taxon>Eukaryota</taxon>
        <taxon>Fungi</taxon>
        <taxon>Dikarya</taxon>
        <taxon>Basidiomycota</taxon>
        <taxon>Agaricomycotina</taxon>
        <taxon>Agaricomycetes</taxon>
        <taxon>Cantharellales</taxon>
        <taxon>Tulasnellaceae</taxon>
        <taxon>Tulasnella</taxon>
    </lineage>
</organism>
<protein>
    <submittedName>
        <fullName evidence="1">Uncharacterized protein</fullName>
    </submittedName>
</protein>